<reference evidence="4" key="1">
    <citation type="journal article" date="2014" name="Microb. Cell Fact.">
        <title>Exploiting Issatchenkia orientalis SD108 for succinic acid production.</title>
        <authorList>
            <person name="Xiao H."/>
            <person name="Shao Z."/>
            <person name="Jiang Y."/>
            <person name="Dole S."/>
            <person name="Zhao H."/>
        </authorList>
    </citation>
    <scope>NUCLEOTIDE SEQUENCE [LARGE SCALE GENOMIC DNA]</scope>
    <source>
        <strain evidence="4">SD108</strain>
    </source>
</reference>
<name>A0A099NPV4_PICKU</name>
<feature type="non-terminal residue" evidence="3">
    <location>
        <position position="75"/>
    </location>
</feature>
<dbReference type="VEuPathDB" id="FungiDB:C5L36_0A03350"/>
<evidence type="ECO:0000313" key="3">
    <source>
        <dbReference type="EMBL" id="KGK34565.1"/>
    </source>
</evidence>
<proteinExistence type="inferred from homology"/>
<keyword evidence="1" id="KW-0472">Membrane</keyword>
<comment type="similarity">
    <text evidence="1">Belongs to the PIGG/PIGN/PIGO family. PIGN subfamily.</text>
</comment>
<evidence type="ECO:0000256" key="1">
    <source>
        <dbReference type="RuleBase" id="RU367138"/>
    </source>
</evidence>
<sequence>MSSYKVSKRNILLGVGVVFHLVYLWSIFDIYFVSPLVHGMDQHRSTDVAPAKRLFLIVGDGQRADKTLGKIYNPS</sequence>
<keyword evidence="1" id="KW-1133">Transmembrane helix</keyword>
<gene>
    <name evidence="3" type="ORF">JL09_g6287</name>
    <name evidence="2" type="ORF">JL09_g6290</name>
</gene>
<dbReference type="InterPro" id="IPR007070">
    <property type="entry name" value="GPI_EtnP_transferase_1"/>
</dbReference>
<reference evidence="3" key="2">
    <citation type="submission" date="2014-08" db="EMBL/GenBank/DDBJ databases">
        <title>Exploiting Issatchenkia orientalis SD108 for Succinic Acid Production.</title>
        <authorList>
            <person name="Xiao H."/>
            <person name="Shao Z."/>
            <person name="Jiang Y."/>
            <person name="Dole S."/>
            <person name="Zhao H."/>
        </authorList>
    </citation>
    <scope>NUCLEOTIDE SEQUENCE [LARGE SCALE GENOMIC DNA]</scope>
    <source>
        <strain evidence="3">SD108</strain>
    </source>
</reference>
<comment type="pathway">
    <text evidence="1">Glycolipid biosynthesis; glycosylphosphatidylinositol-anchor biosynthesis.</text>
</comment>
<keyword evidence="1" id="KW-0337">GPI-anchor biosynthesis</keyword>
<dbReference type="GO" id="GO:0005789">
    <property type="term" value="C:endoplasmic reticulum membrane"/>
    <property type="evidence" value="ECO:0007669"/>
    <property type="project" value="UniProtKB-SubCell"/>
</dbReference>
<comment type="function">
    <text evidence="1">Ethanolamine phosphate transferase involved in glycosylphosphatidylinositol-anchor biosynthesis. Transfers ethanolamine phosphate to the first alpha-1,4-linked mannose of the glycosylphosphatidylinositol precursor of GPI-anchor.</text>
</comment>
<keyword evidence="1" id="KW-0812">Transmembrane</keyword>
<accession>A0A099NPV4</accession>
<dbReference type="PANTHER" id="PTHR12250:SF0">
    <property type="entry name" value="GPI ETHANOLAMINE PHOSPHATE TRANSFERASE 1"/>
    <property type="match status" value="1"/>
</dbReference>
<dbReference type="UniPathway" id="UPA00196"/>
<keyword evidence="1" id="KW-0256">Endoplasmic reticulum</keyword>
<dbReference type="EMBL" id="JQFK01001510">
    <property type="protein sequence ID" value="KGK34565.1"/>
    <property type="molecule type" value="Genomic_DNA"/>
</dbReference>
<dbReference type="EMBL" id="JQFK01001515">
    <property type="protein sequence ID" value="KGK34562.1"/>
    <property type="molecule type" value="Genomic_DNA"/>
</dbReference>
<comment type="subcellular location">
    <subcellularLocation>
        <location evidence="1">Endoplasmic reticulum membrane</location>
        <topology evidence="1">Multi-pass membrane protein</topology>
    </subcellularLocation>
</comment>
<dbReference type="eggNOG" id="KOG2124">
    <property type="taxonomic scope" value="Eukaryota"/>
</dbReference>
<protein>
    <recommendedName>
        <fullName evidence="1">GPI ethanolamine phosphate transferase 1</fullName>
        <ecNumber evidence="1">2.-.-.-</ecNumber>
    </recommendedName>
</protein>
<feature type="transmembrane region" description="Helical" evidence="1">
    <location>
        <begin position="12"/>
        <end position="33"/>
    </location>
</feature>
<evidence type="ECO:0000313" key="2">
    <source>
        <dbReference type="EMBL" id="KGK34562.1"/>
    </source>
</evidence>
<dbReference type="EC" id="2.-.-.-" evidence="1"/>
<dbReference type="PANTHER" id="PTHR12250">
    <property type="entry name" value="PHOSPHATIDYLINOSITOL GLYCAN, CLASS N"/>
    <property type="match status" value="1"/>
</dbReference>
<organism evidence="3 4">
    <name type="scientific">Pichia kudriavzevii</name>
    <name type="common">Yeast</name>
    <name type="synonym">Issatchenkia orientalis</name>
    <dbReference type="NCBI Taxonomy" id="4909"/>
    <lineage>
        <taxon>Eukaryota</taxon>
        <taxon>Fungi</taxon>
        <taxon>Dikarya</taxon>
        <taxon>Ascomycota</taxon>
        <taxon>Saccharomycotina</taxon>
        <taxon>Pichiomycetes</taxon>
        <taxon>Pichiales</taxon>
        <taxon>Pichiaceae</taxon>
        <taxon>Pichia</taxon>
    </lineage>
</organism>
<evidence type="ECO:0000313" key="4">
    <source>
        <dbReference type="Proteomes" id="UP000029867"/>
    </source>
</evidence>
<dbReference type="GO" id="GO:0051377">
    <property type="term" value="F:mannose-ethanolamine phosphotransferase activity"/>
    <property type="evidence" value="ECO:0007669"/>
    <property type="project" value="UniProtKB-UniRule"/>
</dbReference>
<keyword evidence="1" id="KW-0808">Transferase</keyword>
<dbReference type="GO" id="GO:0006506">
    <property type="term" value="P:GPI anchor biosynthetic process"/>
    <property type="evidence" value="ECO:0007669"/>
    <property type="project" value="UniProtKB-UniPathway"/>
</dbReference>
<comment type="caution">
    <text evidence="1">Lacks conserved residue(s) required for the propagation of feature annotation.</text>
</comment>
<dbReference type="HOGENOM" id="CLU_2677756_0_0_1"/>
<comment type="caution">
    <text evidence="3">The sequence shown here is derived from an EMBL/GenBank/DDBJ whole genome shotgun (WGS) entry which is preliminary data.</text>
</comment>
<dbReference type="Proteomes" id="UP000029867">
    <property type="component" value="Unassembled WGS sequence"/>
</dbReference>
<dbReference type="AlphaFoldDB" id="A0A099NPV4"/>